<dbReference type="PANTHER" id="PTHR13452:SF13">
    <property type="entry name" value="OS02G0672400 PROTEIN"/>
    <property type="match status" value="1"/>
</dbReference>
<dbReference type="AlphaFoldDB" id="A0AAW1Q8E4"/>
<dbReference type="PANTHER" id="PTHR13452">
    <property type="entry name" value="THUMP DOMAIN CONTAINING PROTEIN 1-RELATED"/>
    <property type="match status" value="1"/>
</dbReference>
<sequence>MTADLEQLKREAEQEMRRDAPELYPRKRPRTDPEAAAHEDTRPKVGRFEYDAPTALEQGTQGFVITCDFRREMSATREAISQAPGRQRSPSHVIRQLLHNIAEQKQRPLMHFQRILPVEATCVLTAPALTAVVAALKFPFQLPKDAPISFAVGYKARLAAGAPAATEQPSAGSHAAADAGPPVGSGCAPERTAVIAALAAGFEQAMAAEGRTPKVDLKAPQVGVLAEALPIAGRSFCAICILPADMIAVKPRLTVKGLTKPRDK</sequence>
<dbReference type="GO" id="GO:0003723">
    <property type="term" value="F:RNA binding"/>
    <property type="evidence" value="ECO:0007669"/>
    <property type="project" value="InterPro"/>
</dbReference>
<dbReference type="InterPro" id="IPR040183">
    <property type="entry name" value="THUMPD1-like"/>
</dbReference>
<accession>A0AAW1Q8E4</accession>
<evidence type="ECO:0008006" key="4">
    <source>
        <dbReference type="Google" id="ProtNLM"/>
    </source>
</evidence>
<protein>
    <recommendedName>
        <fullName evidence="4">THUMP domain-containing protein</fullName>
    </recommendedName>
</protein>
<feature type="region of interest" description="Disordered" evidence="1">
    <location>
        <begin position="165"/>
        <end position="184"/>
    </location>
</feature>
<proteinExistence type="predicted"/>
<organism evidence="2 3">
    <name type="scientific">[Myrmecia] bisecta</name>
    <dbReference type="NCBI Taxonomy" id="41462"/>
    <lineage>
        <taxon>Eukaryota</taxon>
        <taxon>Viridiplantae</taxon>
        <taxon>Chlorophyta</taxon>
        <taxon>core chlorophytes</taxon>
        <taxon>Trebouxiophyceae</taxon>
        <taxon>Trebouxiales</taxon>
        <taxon>Trebouxiaceae</taxon>
        <taxon>Myrmecia</taxon>
    </lineage>
</organism>
<feature type="region of interest" description="Disordered" evidence="1">
    <location>
        <begin position="1"/>
        <end position="42"/>
    </location>
</feature>
<evidence type="ECO:0000313" key="3">
    <source>
        <dbReference type="Proteomes" id="UP001489004"/>
    </source>
</evidence>
<name>A0AAW1Q8E4_9CHLO</name>
<evidence type="ECO:0000313" key="2">
    <source>
        <dbReference type="EMBL" id="KAK9818364.1"/>
    </source>
</evidence>
<gene>
    <name evidence="2" type="ORF">WJX72_011344</name>
</gene>
<dbReference type="EMBL" id="JALJOR010000004">
    <property type="protein sequence ID" value="KAK9818364.1"/>
    <property type="molecule type" value="Genomic_DNA"/>
</dbReference>
<comment type="caution">
    <text evidence="2">The sequence shown here is derived from an EMBL/GenBank/DDBJ whole genome shotgun (WGS) entry which is preliminary data.</text>
</comment>
<evidence type="ECO:0000256" key="1">
    <source>
        <dbReference type="SAM" id="MobiDB-lite"/>
    </source>
</evidence>
<keyword evidence="3" id="KW-1185">Reference proteome</keyword>
<dbReference type="Proteomes" id="UP001489004">
    <property type="component" value="Unassembled WGS sequence"/>
</dbReference>
<reference evidence="2 3" key="1">
    <citation type="journal article" date="2024" name="Nat. Commun.">
        <title>Phylogenomics reveals the evolutionary origins of lichenization in chlorophyte algae.</title>
        <authorList>
            <person name="Puginier C."/>
            <person name="Libourel C."/>
            <person name="Otte J."/>
            <person name="Skaloud P."/>
            <person name="Haon M."/>
            <person name="Grisel S."/>
            <person name="Petersen M."/>
            <person name="Berrin J.G."/>
            <person name="Delaux P.M."/>
            <person name="Dal Grande F."/>
            <person name="Keller J."/>
        </authorList>
    </citation>
    <scope>NUCLEOTIDE SEQUENCE [LARGE SCALE GENOMIC DNA]</scope>
    <source>
        <strain evidence="2 3">SAG 2043</strain>
    </source>
</reference>
<dbReference type="GO" id="GO:0006400">
    <property type="term" value="P:tRNA modification"/>
    <property type="evidence" value="ECO:0007669"/>
    <property type="project" value="InterPro"/>
</dbReference>